<feature type="domain" description="DUF1508" evidence="1">
    <location>
        <begin position="8"/>
        <end position="55"/>
    </location>
</feature>
<dbReference type="InterPro" id="IPR010879">
    <property type="entry name" value="DUF1508"/>
</dbReference>
<keyword evidence="3" id="KW-1185">Reference proteome</keyword>
<dbReference type="OrthoDB" id="9802792at2"/>
<comment type="caution">
    <text evidence="2">The sequence shown here is derived from an EMBL/GenBank/DDBJ whole genome shotgun (WGS) entry which is preliminary data.</text>
</comment>
<protein>
    <recommendedName>
        <fullName evidence="1">DUF1508 domain-containing protein</fullName>
    </recommendedName>
</protein>
<dbReference type="InterPro" id="IPR036913">
    <property type="entry name" value="YegP-like_sf"/>
</dbReference>
<dbReference type="Proteomes" id="UP000179467">
    <property type="component" value="Unassembled WGS sequence"/>
</dbReference>
<dbReference type="AlphaFoldDB" id="A0A1S1HIG3"/>
<sequence length="57" mass="6237">MKFTVYKDKAGEYRWRLVHANGNILATASEGYSAKASALKCIENVKNSASAEVVEES</sequence>
<dbReference type="SUPFAM" id="SSF160113">
    <property type="entry name" value="YegP-like"/>
    <property type="match status" value="1"/>
</dbReference>
<dbReference type="RefSeq" id="WP_015458226.1">
    <property type="nucleotide sequence ID" value="NZ_MIPT01000001.1"/>
</dbReference>
<evidence type="ECO:0000313" key="2">
    <source>
        <dbReference type="EMBL" id="OHT21867.1"/>
    </source>
</evidence>
<organism evidence="2 3">
    <name type="scientific">Edaphosphingomonas haloaromaticamans</name>
    <dbReference type="NCBI Taxonomy" id="653954"/>
    <lineage>
        <taxon>Bacteria</taxon>
        <taxon>Pseudomonadati</taxon>
        <taxon>Pseudomonadota</taxon>
        <taxon>Alphaproteobacteria</taxon>
        <taxon>Sphingomonadales</taxon>
        <taxon>Rhizorhabdaceae</taxon>
        <taxon>Edaphosphingomonas</taxon>
    </lineage>
</organism>
<reference evidence="2 3" key="1">
    <citation type="submission" date="2016-09" db="EMBL/GenBank/DDBJ databases">
        <title>Metabolic pathway, cell adaptation mechanisms and a novel monoxygenase revealed through proteogenomic-transcription analysis of a Sphingomonas haloaromaticamans strain degrading the fungicide ortho-phenylphenol.</title>
        <authorList>
            <person name="Perruchon C."/>
            <person name="Papadopoulou E.S."/>
            <person name="Rousidou C."/>
            <person name="Vasileiadis S."/>
            <person name="Tanou G."/>
            <person name="Amoutzias G."/>
            <person name="Molassiotis A."/>
            <person name="Karpouzas D.G."/>
        </authorList>
    </citation>
    <scope>NUCLEOTIDE SEQUENCE [LARGE SCALE GENOMIC DNA]</scope>
    <source>
        <strain evidence="2 3">P3</strain>
    </source>
</reference>
<dbReference type="EMBL" id="MIPT01000001">
    <property type="protein sequence ID" value="OHT21867.1"/>
    <property type="molecule type" value="Genomic_DNA"/>
</dbReference>
<proteinExistence type="predicted"/>
<name>A0A1S1HIG3_9SPHN</name>
<evidence type="ECO:0000313" key="3">
    <source>
        <dbReference type="Proteomes" id="UP000179467"/>
    </source>
</evidence>
<dbReference type="Gene3D" id="3.30.160.160">
    <property type="entry name" value="YegP-like"/>
    <property type="match status" value="1"/>
</dbReference>
<gene>
    <name evidence="2" type="ORF">BHE75_03879</name>
</gene>
<evidence type="ECO:0000259" key="1">
    <source>
        <dbReference type="Pfam" id="PF07411"/>
    </source>
</evidence>
<accession>A0A1S1HIG3</accession>
<dbReference type="Pfam" id="PF07411">
    <property type="entry name" value="DUF1508"/>
    <property type="match status" value="1"/>
</dbReference>